<evidence type="ECO:0000313" key="2">
    <source>
        <dbReference type="EMBL" id="NIF20279.1"/>
    </source>
</evidence>
<reference evidence="2 3" key="1">
    <citation type="journal article" date="2019" name="bioRxiv">
        <title>Bacteria contribute to plant secondary compound degradation in a generalist herbivore system.</title>
        <authorList>
            <person name="Francoeur C.B."/>
            <person name="Khadempour L."/>
            <person name="Moreira-Soto R.D."/>
            <person name="Gotting K."/>
            <person name="Book A.J."/>
            <person name="Pinto-Tomas A.A."/>
            <person name="Keefover-Ring K."/>
            <person name="Currie C.R."/>
        </authorList>
    </citation>
    <scope>NUCLEOTIDE SEQUENCE [LARGE SCALE GENOMIC DNA]</scope>
    <source>
        <strain evidence="2">Acro-835</strain>
    </source>
</reference>
<keyword evidence="1" id="KW-0812">Transmembrane</keyword>
<comment type="caution">
    <text evidence="2">The sequence shown here is derived from an EMBL/GenBank/DDBJ whole genome shotgun (WGS) entry which is preliminary data.</text>
</comment>
<protein>
    <submittedName>
        <fullName evidence="2">Lysis protein</fullName>
    </submittedName>
</protein>
<name>A0ABX0R9Y7_9GAMM</name>
<dbReference type="Pfam" id="PF04971">
    <property type="entry name" value="Phage_holin_2_1"/>
    <property type="match status" value="1"/>
</dbReference>
<dbReference type="EMBL" id="VWXF01000001">
    <property type="protein sequence ID" value="NIF20279.1"/>
    <property type="molecule type" value="Genomic_DNA"/>
</dbReference>
<evidence type="ECO:0000313" key="3">
    <source>
        <dbReference type="Proteomes" id="UP001515683"/>
    </source>
</evidence>
<keyword evidence="1" id="KW-0472">Membrane</keyword>
<keyword evidence="1" id="KW-1133">Transmembrane helix</keyword>
<gene>
    <name evidence="2" type="ORF">F3J40_01425</name>
</gene>
<accession>A0ABX0R9Y7</accession>
<feature type="transmembrane region" description="Helical" evidence="1">
    <location>
        <begin position="32"/>
        <end position="54"/>
    </location>
</feature>
<organism evidence="2 3">
    <name type="scientific">Candidatus Pantoea multigeneris</name>
    <dbReference type="NCBI Taxonomy" id="2608357"/>
    <lineage>
        <taxon>Bacteria</taxon>
        <taxon>Pseudomonadati</taxon>
        <taxon>Pseudomonadota</taxon>
        <taxon>Gammaproteobacteria</taxon>
        <taxon>Enterobacterales</taxon>
        <taxon>Erwiniaceae</taxon>
        <taxon>Pantoea</taxon>
    </lineage>
</organism>
<dbReference type="Proteomes" id="UP001515683">
    <property type="component" value="Unassembled WGS sequence"/>
</dbReference>
<dbReference type="InterPro" id="IPR007054">
    <property type="entry name" value="Lysis_S"/>
</dbReference>
<sequence>MPDKIASATSYCVSGALVCGGSVYQWVQNLDWNTVAVISGIVIGIATFIVNAWYKRQMLKVYKGAVERGILSPPGQEE</sequence>
<evidence type="ECO:0000256" key="1">
    <source>
        <dbReference type="SAM" id="Phobius"/>
    </source>
</evidence>
<keyword evidence="3" id="KW-1185">Reference proteome</keyword>
<proteinExistence type="predicted"/>